<dbReference type="NCBIfam" id="TIGR01536">
    <property type="entry name" value="asn_synth_AEB"/>
    <property type="match status" value="1"/>
</dbReference>
<dbReference type="GO" id="GO:0005829">
    <property type="term" value="C:cytosol"/>
    <property type="evidence" value="ECO:0007669"/>
    <property type="project" value="TreeGrafter"/>
</dbReference>
<dbReference type="PIRSF" id="PIRSF001589">
    <property type="entry name" value="Asn_synthetase_glu-h"/>
    <property type="match status" value="1"/>
</dbReference>
<evidence type="ECO:0000256" key="4">
    <source>
        <dbReference type="ARBA" id="ARBA00022741"/>
    </source>
</evidence>
<protein>
    <recommendedName>
        <fullName evidence="3">asparagine synthase (glutamine-hydrolyzing)</fullName>
        <ecNumber evidence="3">6.3.5.4</ecNumber>
    </recommendedName>
</protein>
<reference evidence="12 13" key="1">
    <citation type="submission" date="2020-04" db="EMBL/GenBank/DDBJ databases">
        <title>Ramlibacter sp. G-1-2-2 isolated from soil.</title>
        <authorList>
            <person name="Dahal R.H."/>
        </authorList>
    </citation>
    <scope>NUCLEOTIDE SEQUENCE [LARGE SCALE GENOMIC DNA]</scope>
    <source>
        <strain evidence="12 13">G-1-2-2</strain>
    </source>
</reference>
<dbReference type="Proteomes" id="UP000541185">
    <property type="component" value="Unassembled WGS sequence"/>
</dbReference>
<evidence type="ECO:0000256" key="10">
    <source>
        <dbReference type="PIRSR" id="PIRSR001589-3"/>
    </source>
</evidence>
<accession>A0A848H7W2</accession>
<dbReference type="InterPro" id="IPR033738">
    <property type="entry name" value="AsnB_N"/>
</dbReference>
<name>A0A848H7W2_9BURK</name>
<feature type="binding site" evidence="9">
    <location>
        <position position="288"/>
    </location>
    <ligand>
        <name>ATP</name>
        <dbReference type="ChEBI" id="CHEBI:30616"/>
    </ligand>
</feature>
<evidence type="ECO:0000256" key="3">
    <source>
        <dbReference type="ARBA" id="ARBA00012737"/>
    </source>
</evidence>
<dbReference type="Pfam" id="PF13537">
    <property type="entry name" value="GATase_7"/>
    <property type="match status" value="1"/>
</dbReference>
<dbReference type="GO" id="GO:0005524">
    <property type="term" value="F:ATP binding"/>
    <property type="evidence" value="ECO:0007669"/>
    <property type="project" value="UniProtKB-KW"/>
</dbReference>
<dbReference type="AlphaFoldDB" id="A0A848H7W2"/>
<dbReference type="SUPFAM" id="SSF52402">
    <property type="entry name" value="Adenine nucleotide alpha hydrolases-like"/>
    <property type="match status" value="1"/>
</dbReference>
<dbReference type="InterPro" id="IPR051786">
    <property type="entry name" value="ASN_synthetase/amidase"/>
</dbReference>
<organism evidence="12 13">
    <name type="scientific">Ramlibacter agri</name>
    <dbReference type="NCBI Taxonomy" id="2728837"/>
    <lineage>
        <taxon>Bacteria</taxon>
        <taxon>Pseudomonadati</taxon>
        <taxon>Pseudomonadota</taxon>
        <taxon>Betaproteobacteria</taxon>
        <taxon>Burkholderiales</taxon>
        <taxon>Comamonadaceae</taxon>
        <taxon>Ramlibacter</taxon>
    </lineage>
</organism>
<evidence type="ECO:0000256" key="2">
    <source>
        <dbReference type="ARBA" id="ARBA00005752"/>
    </source>
</evidence>
<dbReference type="InterPro" id="IPR029055">
    <property type="entry name" value="Ntn_hydrolases_N"/>
</dbReference>
<dbReference type="CDD" id="cd01991">
    <property type="entry name" value="Asn_synthase_B_C"/>
    <property type="match status" value="1"/>
</dbReference>
<dbReference type="InterPro" id="IPR014729">
    <property type="entry name" value="Rossmann-like_a/b/a_fold"/>
</dbReference>
<feature type="active site" description="For GATase activity" evidence="8">
    <location>
        <position position="2"/>
    </location>
</feature>
<dbReference type="RefSeq" id="WP_169421127.1">
    <property type="nucleotide sequence ID" value="NZ_JABBFX010000002.1"/>
</dbReference>
<keyword evidence="5 9" id="KW-0067">ATP-binding</keyword>
<keyword evidence="13" id="KW-1185">Reference proteome</keyword>
<keyword evidence="8" id="KW-0028">Amino-acid biosynthesis</keyword>
<evidence type="ECO:0000313" key="12">
    <source>
        <dbReference type="EMBL" id="NML46885.1"/>
    </source>
</evidence>
<dbReference type="PANTHER" id="PTHR43284">
    <property type="entry name" value="ASPARAGINE SYNTHETASE (GLUTAMINE-HYDROLYZING)"/>
    <property type="match status" value="1"/>
</dbReference>
<dbReference type="InterPro" id="IPR017932">
    <property type="entry name" value="GATase_2_dom"/>
</dbReference>
<evidence type="ECO:0000259" key="11">
    <source>
        <dbReference type="PROSITE" id="PS51278"/>
    </source>
</evidence>
<evidence type="ECO:0000256" key="7">
    <source>
        <dbReference type="ARBA" id="ARBA00048741"/>
    </source>
</evidence>
<keyword evidence="4 9" id="KW-0547">Nucleotide-binding</keyword>
<evidence type="ECO:0000313" key="13">
    <source>
        <dbReference type="Proteomes" id="UP000541185"/>
    </source>
</evidence>
<dbReference type="Gene3D" id="3.40.50.620">
    <property type="entry name" value="HUPs"/>
    <property type="match status" value="1"/>
</dbReference>
<dbReference type="EC" id="6.3.5.4" evidence="3"/>
<gene>
    <name evidence="12" type="primary">asnB</name>
    <name evidence="12" type="ORF">HHL11_24280</name>
</gene>
<evidence type="ECO:0000256" key="1">
    <source>
        <dbReference type="ARBA" id="ARBA00005187"/>
    </source>
</evidence>
<dbReference type="Pfam" id="PF00733">
    <property type="entry name" value="Asn_synthase"/>
    <property type="match status" value="1"/>
</dbReference>
<comment type="similarity">
    <text evidence="2">Belongs to the asparagine synthetase family.</text>
</comment>
<keyword evidence="12" id="KW-0436">Ligase</keyword>
<dbReference type="InterPro" id="IPR001962">
    <property type="entry name" value="Asn_synthase"/>
</dbReference>
<dbReference type="SUPFAM" id="SSF56235">
    <property type="entry name" value="N-terminal nucleophile aminohydrolases (Ntn hydrolases)"/>
    <property type="match status" value="1"/>
</dbReference>
<dbReference type="GO" id="GO:0004066">
    <property type="term" value="F:asparagine synthase (glutamine-hydrolyzing) activity"/>
    <property type="evidence" value="ECO:0007669"/>
    <property type="project" value="UniProtKB-EC"/>
</dbReference>
<comment type="pathway">
    <text evidence="1">Amino-acid biosynthesis; L-asparagine biosynthesis; L-asparagine from L-aspartate (L-Gln route): step 1/1.</text>
</comment>
<dbReference type="CDD" id="cd00712">
    <property type="entry name" value="AsnB"/>
    <property type="match status" value="1"/>
</dbReference>
<keyword evidence="6 8" id="KW-0315">Glutamine amidotransferase</keyword>
<evidence type="ECO:0000256" key="6">
    <source>
        <dbReference type="ARBA" id="ARBA00022962"/>
    </source>
</evidence>
<dbReference type="PROSITE" id="PS51278">
    <property type="entry name" value="GATASE_TYPE_2"/>
    <property type="match status" value="1"/>
</dbReference>
<feature type="domain" description="Glutamine amidotransferase type-2" evidence="11">
    <location>
        <begin position="2"/>
        <end position="213"/>
    </location>
</feature>
<evidence type="ECO:0000256" key="9">
    <source>
        <dbReference type="PIRSR" id="PIRSR001589-2"/>
    </source>
</evidence>
<dbReference type="PANTHER" id="PTHR43284:SF1">
    <property type="entry name" value="ASPARAGINE SYNTHETASE"/>
    <property type="match status" value="1"/>
</dbReference>
<keyword evidence="8" id="KW-0061">Asparagine biosynthesis</keyword>
<dbReference type="Gene3D" id="3.60.20.10">
    <property type="entry name" value="Glutamine Phosphoribosylpyrophosphate, subunit 1, domain 1"/>
    <property type="match status" value="1"/>
</dbReference>
<evidence type="ECO:0000256" key="8">
    <source>
        <dbReference type="PIRSR" id="PIRSR001589-1"/>
    </source>
</evidence>
<feature type="binding site" evidence="9">
    <location>
        <position position="101"/>
    </location>
    <ligand>
        <name>L-glutamine</name>
        <dbReference type="ChEBI" id="CHEBI:58359"/>
    </ligand>
</feature>
<comment type="catalytic activity">
    <reaction evidence="7">
        <text>L-aspartate + L-glutamine + ATP + H2O = L-asparagine + L-glutamate + AMP + diphosphate + H(+)</text>
        <dbReference type="Rhea" id="RHEA:12228"/>
        <dbReference type="ChEBI" id="CHEBI:15377"/>
        <dbReference type="ChEBI" id="CHEBI:15378"/>
        <dbReference type="ChEBI" id="CHEBI:29985"/>
        <dbReference type="ChEBI" id="CHEBI:29991"/>
        <dbReference type="ChEBI" id="CHEBI:30616"/>
        <dbReference type="ChEBI" id="CHEBI:33019"/>
        <dbReference type="ChEBI" id="CHEBI:58048"/>
        <dbReference type="ChEBI" id="CHEBI:58359"/>
        <dbReference type="ChEBI" id="CHEBI:456215"/>
        <dbReference type="EC" id="6.3.5.4"/>
    </reaction>
</comment>
<dbReference type="EMBL" id="JABBFX010000002">
    <property type="protein sequence ID" value="NML46885.1"/>
    <property type="molecule type" value="Genomic_DNA"/>
</dbReference>
<proteinExistence type="inferred from homology"/>
<dbReference type="GO" id="GO:0006529">
    <property type="term" value="P:asparagine biosynthetic process"/>
    <property type="evidence" value="ECO:0007669"/>
    <property type="project" value="UniProtKB-KW"/>
</dbReference>
<evidence type="ECO:0000256" key="5">
    <source>
        <dbReference type="ARBA" id="ARBA00022840"/>
    </source>
</evidence>
<comment type="caution">
    <text evidence="12">The sequence shown here is derived from an EMBL/GenBank/DDBJ whole genome shotgun (WGS) entry which is preliminary data.</text>
</comment>
<dbReference type="InterPro" id="IPR006426">
    <property type="entry name" value="Asn_synth_AEB"/>
</dbReference>
<feature type="site" description="Important for beta-aspartyl-AMP intermediate formation" evidence="10">
    <location>
        <position position="362"/>
    </location>
</feature>
<sequence length="595" mass="67013">MCGIFGYWDRQRRALSPEDLAAMGERLRHRGPDDAGIASQPGRGVAVGNRRLSIIDLAGGHQPFVSDDGQVAVVQNGEIFNYVELAAELRAQGVALHTHSDTEVILRLYEREGIACLRRLNGMFAIAIDDAREDAVYLARDRIGVKPLYFHDDGRRMLFASELKALRAGGLQPALDLEAVHHYLTFNYIPAPWTIWQGVKHVMPGCWMRFTRSGVHSERWWDLSAQREQDHDFGAWAEEFLAILDDATRIRLRADVPWGAFLSGGVDSSTIVALMARHVKEPVKTFCIGFADPRFDESRYAAEAAARFGCAHTMEVAELNMLDRWPQVLYHLDQPHGDASFMPTLRVSELAAKHVKVVLTGDGGDELFAGYEKYEDFFARPEAAAMDEEAFRRAYFDSISLFAPQDKQSLYRPEVAAQLAGIDSYTVAARPWFEQAAHYDRVNQALYLDMQLLLSGNNLVKPDRMGMAVSIEARTPFLDWRMMEFAFRARGATKLAADGDKKHWYKKAVEPLIGHDLAYRKKQMFTVPVGEWFRKESYPWLAGLLQGSPLLQRLFRPAAVQGLLERHREGKANHTRELRALAALALWDHGEGGAG</sequence>